<keyword evidence="3" id="KW-1185">Reference proteome</keyword>
<evidence type="ECO:0000313" key="2">
    <source>
        <dbReference type="EMBL" id="KXN99139.1"/>
    </source>
</evidence>
<dbReference type="AlphaFoldDB" id="A0A137RI23"/>
<keyword evidence="1" id="KW-0812">Transmembrane</keyword>
<dbReference type="Proteomes" id="UP000070138">
    <property type="component" value="Unassembled WGS sequence"/>
</dbReference>
<feature type="transmembrane region" description="Helical" evidence="1">
    <location>
        <begin position="71"/>
        <end position="92"/>
    </location>
</feature>
<feature type="transmembrane region" description="Helical" evidence="1">
    <location>
        <begin position="6"/>
        <end position="28"/>
    </location>
</feature>
<sequence length="208" mass="23583">MTIFYNLLIGFFGSFIGVLPPGLINMYAAKISMREGRKRGLLFSVGVCITVMLQTYIALIFARYIGKHPEIVSMLQKVALGIFISLTIYFIFIAKDTRREIRNHGENSKRNRFFLGIFIAMLNLLPLPYWMYLSITFSAFGAFSFSQPQLLLAVIASGVGTFASLALYVQFFRAKEDSQKLKLNMNYVIGLVTAVISIITFFKILRQI</sequence>
<keyword evidence="1" id="KW-0472">Membrane</keyword>
<feature type="transmembrane region" description="Helical" evidence="1">
    <location>
        <begin position="184"/>
        <end position="205"/>
    </location>
</feature>
<reference evidence="3" key="1">
    <citation type="submission" date="2014-10" db="EMBL/GenBank/DDBJ databases">
        <title>Genome sequencing of Vitellibacter sp. D-24.</title>
        <authorList>
            <person name="Thevarajoo S."/>
            <person name="Selvaratnam C."/>
            <person name="Goh K.M."/>
            <person name="Chong C.S."/>
        </authorList>
    </citation>
    <scope>NUCLEOTIDE SEQUENCE [LARGE SCALE GENOMIC DNA]</scope>
    <source>
        <strain evidence="3">D-24</strain>
    </source>
</reference>
<dbReference type="OrthoDB" id="1451945at2"/>
<evidence type="ECO:0000313" key="3">
    <source>
        <dbReference type="Proteomes" id="UP000070138"/>
    </source>
</evidence>
<keyword evidence="1" id="KW-1133">Transmembrane helix</keyword>
<feature type="transmembrane region" description="Helical" evidence="1">
    <location>
        <begin position="113"/>
        <end position="131"/>
    </location>
</feature>
<dbReference type="RefSeq" id="WP_062622043.1">
    <property type="nucleotide sequence ID" value="NZ_JRWG01000004.1"/>
</dbReference>
<feature type="transmembrane region" description="Helical" evidence="1">
    <location>
        <begin position="151"/>
        <end position="172"/>
    </location>
</feature>
<dbReference type="EMBL" id="JRWG01000004">
    <property type="protein sequence ID" value="KXN99139.1"/>
    <property type="molecule type" value="Genomic_DNA"/>
</dbReference>
<protein>
    <submittedName>
        <fullName evidence="2">Lysine transporter LysE</fullName>
    </submittedName>
</protein>
<feature type="transmembrane region" description="Helical" evidence="1">
    <location>
        <begin position="40"/>
        <end position="65"/>
    </location>
</feature>
<gene>
    <name evidence="2" type="ORF">LS48_08725</name>
</gene>
<reference evidence="2 3" key="2">
    <citation type="journal article" date="2016" name="Int. J. Syst. Evol. Microbiol.">
        <title>Vitellibacter aquimaris sp. nov., a marine bacterium isolated from seawater.</title>
        <authorList>
            <person name="Thevarajoo S."/>
            <person name="Selvaratnam C."/>
            <person name="Goh K.M."/>
            <person name="Hong K.W."/>
            <person name="Chan X.Y."/>
            <person name="Chan K.G."/>
            <person name="Chong C.S."/>
        </authorList>
    </citation>
    <scope>NUCLEOTIDE SEQUENCE [LARGE SCALE GENOMIC DNA]</scope>
    <source>
        <strain evidence="2 3">D-24</strain>
    </source>
</reference>
<evidence type="ECO:0000256" key="1">
    <source>
        <dbReference type="SAM" id="Phobius"/>
    </source>
</evidence>
<dbReference type="STRING" id="1548749.LS48_08725"/>
<comment type="caution">
    <text evidence="2">The sequence shown here is derived from an EMBL/GenBank/DDBJ whole genome shotgun (WGS) entry which is preliminary data.</text>
</comment>
<organism evidence="2 3">
    <name type="scientific">Aequorivita aquimaris</name>
    <dbReference type="NCBI Taxonomy" id="1548749"/>
    <lineage>
        <taxon>Bacteria</taxon>
        <taxon>Pseudomonadati</taxon>
        <taxon>Bacteroidota</taxon>
        <taxon>Flavobacteriia</taxon>
        <taxon>Flavobacteriales</taxon>
        <taxon>Flavobacteriaceae</taxon>
        <taxon>Aequorivita</taxon>
    </lineage>
</organism>
<proteinExistence type="predicted"/>
<name>A0A137RI23_9FLAO</name>
<accession>A0A137RI23</accession>